<evidence type="ECO:0000256" key="1">
    <source>
        <dbReference type="SAM" id="Coils"/>
    </source>
</evidence>
<keyword evidence="1" id="KW-0175">Coiled coil</keyword>
<gene>
    <name evidence="2" type="ORF">B0J11DRAFT_586817</name>
</gene>
<protein>
    <submittedName>
        <fullName evidence="2">Uncharacterized protein</fullName>
    </submittedName>
</protein>
<reference evidence="2" key="1">
    <citation type="journal article" date="2021" name="Nat. Commun.">
        <title>Genetic determinants of endophytism in the Arabidopsis root mycobiome.</title>
        <authorList>
            <person name="Mesny F."/>
            <person name="Miyauchi S."/>
            <person name="Thiergart T."/>
            <person name="Pickel B."/>
            <person name="Atanasova L."/>
            <person name="Karlsson M."/>
            <person name="Huettel B."/>
            <person name="Barry K.W."/>
            <person name="Haridas S."/>
            <person name="Chen C."/>
            <person name="Bauer D."/>
            <person name="Andreopoulos W."/>
            <person name="Pangilinan J."/>
            <person name="LaButti K."/>
            <person name="Riley R."/>
            <person name="Lipzen A."/>
            <person name="Clum A."/>
            <person name="Drula E."/>
            <person name="Henrissat B."/>
            <person name="Kohler A."/>
            <person name="Grigoriev I.V."/>
            <person name="Martin F.M."/>
            <person name="Hacquard S."/>
        </authorList>
    </citation>
    <scope>NUCLEOTIDE SEQUENCE</scope>
    <source>
        <strain evidence="2">MPI-CAGE-CH-0243</strain>
    </source>
</reference>
<evidence type="ECO:0000313" key="3">
    <source>
        <dbReference type="Proteomes" id="UP000700596"/>
    </source>
</evidence>
<dbReference type="OrthoDB" id="3777090at2759"/>
<organism evidence="2 3">
    <name type="scientific">Dendryphion nanum</name>
    <dbReference type="NCBI Taxonomy" id="256645"/>
    <lineage>
        <taxon>Eukaryota</taxon>
        <taxon>Fungi</taxon>
        <taxon>Dikarya</taxon>
        <taxon>Ascomycota</taxon>
        <taxon>Pezizomycotina</taxon>
        <taxon>Dothideomycetes</taxon>
        <taxon>Pleosporomycetidae</taxon>
        <taxon>Pleosporales</taxon>
        <taxon>Torulaceae</taxon>
        <taxon>Dendryphion</taxon>
    </lineage>
</organism>
<keyword evidence="3" id="KW-1185">Reference proteome</keyword>
<proteinExistence type="predicted"/>
<feature type="coiled-coil region" evidence="1">
    <location>
        <begin position="45"/>
        <end position="205"/>
    </location>
</feature>
<dbReference type="Proteomes" id="UP000700596">
    <property type="component" value="Unassembled WGS sequence"/>
</dbReference>
<name>A0A9P9I6Q4_9PLEO</name>
<accession>A0A9P9I6Q4</accession>
<evidence type="ECO:0000313" key="2">
    <source>
        <dbReference type="EMBL" id="KAH7108695.1"/>
    </source>
</evidence>
<dbReference type="AlphaFoldDB" id="A0A9P9I6Q4"/>
<sequence>MSTLSVGDIRQRMAALWKEARASGHKFEDMFPTEMQSQLQYKAEANKARDYINQLTEREKNLQQQVKDITIVLKSEKKKVDDLPADHLQLKVDFEQQKNQIEFYRELKKNAETRADKFEQRWKDAMKDRKTIDDAETTIQNLRAQTQQQQREILELTQKHCKDADLFESLRASEQQIIHEQDGQLQELVHELNQERAKVLQLEDDYRYNKKITSRLIEDMDNELAETFEQWRAAQRLQNASYSEAKMIATYFKSSSHLLVSYQDLLRDILTMDQISINRIPADLERSISNTRRDCDVLQILDDAYRIEGVELNDVRGQLTAMIESARKTQTVLEETMIDLQKFLTTIPASPKWWIVMRNKMKNKQDKKSHP</sequence>
<dbReference type="EMBL" id="JAGMWT010000037">
    <property type="protein sequence ID" value="KAH7108695.1"/>
    <property type="molecule type" value="Genomic_DNA"/>
</dbReference>
<comment type="caution">
    <text evidence="2">The sequence shown here is derived from an EMBL/GenBank/DDBJ whole genome shotgun (WGS) entry which is preliminary data.</text>
</comment>